<feature type="transmembrane region" description="Helical" evidence="2">
    <location>
        <begin position="31"/>
        <end position="50"/>
    </location>
</feature>
<evidence type="ECO:0000256" key="1">
    <source>
        <dbReference type="SAM" id="MobiDB-lite"/>
    </source>
</evidence>
<keyword evidence="2" id="KW-0812">Transmembrane</keyword>
<dbReference type="Proteomes" id="UP001233673">
    <property type="component" value="Unassembled WGS sequence"/>
</dbReference>
<reference evidence="4" key="1">
    <citation type="submission" date="2023-05" db="EMBL/GenBank/DDBJ databases">
        <title>Draft genome of Pseudofrankia sp. BMG5.37.</title>
        <authorList>
            <person name="Gtari M."/>
            <person name="Ghodhbane F."/>
            <person name="Sbissi I."/>
        </authorList>
    </citation>
    <scope>NUCLEOTIDE SEQUENCE [LARGE SCALE GENOMIC DNA]</scope>
    <source>
        <strain evidence="4">BMG 814</strain>
    </source>
</reference>
<protein>
    <recommendedName>
        <fullName evidence="5">Integral membrane protein</fullName>
    </recommendedName>
</protein>
<proteinExistence type="predicted"/>
<evidence type="ECO:0000313" key="3">
    <source>
        <dbReference type="EMBL" id="MDP5183675.1"/>
    </source>
</evidence>
<evidence type="ECO:0008006" key="5">
    <source>
        <dbReference type="Google" id="ProtNLM"/>
    </source>
</evidence>
<dbReference type="RefSeq" id="WP_306000292.1">
    <property type="nucleotide sequence ID" value="NZ_JASNFN010000014.1"/>
</dbReference>
<keyword evidence="2" id="KW-1133">Transmembrane helix</keyword>
<name>A0ABT9IDL0_9ACTN</name>
<evidence type="ECO:0000256" key="2">
    <source>
        <dbReference type="SAM" id="Phobius"/>
    </source>
</evidence>
<feature type="region of interest" description="Disordered" evidence="1">
    <location>
        <begin position="135"/>
        <end position="154"/>
    </location>
</feature>
<gene>
    <name evidence="3" type="ORF">QOZ88_13615</name>
</gene>
<keyword evidence="4" id="KW-1185">Reference proteome</keyword>
<evidence type="ECO:0000313" key="4">
    <source>
        <dbReference type="Proteomes" id="UP001233673"/>
    </source>
</evidence>
<accession>A0ABT9IDL0</accession>
<organism evidence="3 4">
    <name type="scientific">Blastococcus carthaginiensis</name>
    <dbReference type="NCBI Taxonomy" id="3050034"/>
    <lineage>
        <taxon>Bacteria</taxon>
        <taxon>Bacillati</taxon>
        <taxon>Actinomycetota</taxon>
        <taxon>Actinomycetes</taxon>
        <taxon>Geodermatophilales</taxon>
        <taxon>Geodermatophilaceae</taxon>
        <taxon>Blastococcus</taxon>
    </lineage>
</organism>
<dbReference type="EMBL" id="JASNFN010000014">
    <property type="protein sequence ID" value="MDP5183675.1"/>
    <property type="molecule type" value="Genomic_DNA"/>
</dbReference>
<keyword evidence="2" id="KW-0472">Membrane</keyword>
<sequence length="154" mass="16204">MAMGDGPPAERRGDGTEPGAQPASLRVIPGVALLVLAIAIAVGTLATAWAPSIGDGRSQVCRDRGVPYTPPYENWYAEAETSWLPLGISCTWTAPTAGDVVRQEPSWTPTIVAGVSLGLGSMWITTVGLSRLGRGAASRRSRPTEQLARSHGRR</sequence>
<feature type="region of interest" description="Disordered" evidence="1">
    <location>
        <begin position="1"/>
        <end position="21"/>
    </location>
</feature>
<comment type="caution">
    <text evidence="3">The sequence shown here is derived from an EMBL/GenBank/DDBJ whole genome shotgun (WGS) entry which is preliminary data.</text>
</comment>